<dbReference type="EMBL" id="AEUN01000081">
    <property type="protein sequence ID" value="EHJ08742.1"/>
    <property type="molecule type" value="Genomic_DNA"/>
</dbReference>
<feature type="domain" description="ABC-2 type transporter transmembrane" evidence="6">
    <location>
        <begin position="49"/>
        <end position="234"/>
    </location>
</feature>
<dbReference type="GO" id="GO:0043190">
    <property type="term" value="C:ATP-binding cassette (ABC) transporter complex"/>
    <property type="evidence" value="ECO:0007669"/>
    <property type="project" value="InterPro"/>
</dbReference>
<dbReference type="OrthoDB" id="63188at2"/>
<proteinExistence type="predicted"/>
<dbReference type="PANTHER" id="PTHR43229:SF2">
    <property type="entry name" value="NODULATION PROTEIN J"/>
    <property type="match status" value="1"/>
</dbReference>
<dbReference type="PANTHER" id="PTHR43229">
    <property type="entry name" value="NODULATION PROTEIN J"/>
    <property type="match status" value="1"/>
</dbReference>
<dbReference type="RefSeq" id="WP_002462261.1">
    <property type="nucleotide sequence ID" value="NZ_AEUN01000081.1"/>
</dbReference>
<organism evidence="7 8">
    <name type="scientific">Staphylococcus simiae CCM 7213 = CCUG 51256</name>
    <dbReference type="NCBI Taxonomy" id="911238"/>
    <lineage>
        <taxon>Bacteria</taxon>
        <taxon>Bacillati</taxon>
        <taxon>Bacillota</taxon>
        <taxon>Bacilli</taxon>
        <taxon>Bacillales</taxon>
        <taxon>Staphylococcaceae</taxon>
        <taxon>Staphylococcus</taxon>
    </lineage>
</organism>
<keyword evidence="4 5" id="KW-0472">Membrane</keyword>
<evidence type="ECO:0000256" key="2">
    <source>
        <dbReference type="ARBA" id="ARBA00022692"/>
    </source>
</evidence>
<dbReference type="Proteomes" id="UP000005413">
    <property type="component" value="Unassembled WGS sequence"/>
</dbReference>
<evidence type="ECO:0000256" key="3">
    <source>
        <dbReference type="ARBA" id="ARBA00022989"/>
    </source>
</evidence>
<evidence type="ECO:0000259" key="6">
    <source>
        <dbReference type="Pfam" id="PF12698"/>
    </source>
</evidence>
<feature type="transmembrane region" description="Helical" evidence="5">
    <location>
        <begin position="164"/>
        <end position="182"/>
    </location>
</feature>
<feature type="transmembrane region" description="Helical" evidence="5">
    <location>
        <begin position="214"/>
        <end position="236"/>
    </location>
</feature>
<dbReference type="PATRIC" id="fig|911238.3.peg.462"/>
<feature type="transmembrane region" description="Helical" evidence="5">
    <location>
        <begin position="20"/>
        <end position="40"/>
    </location>
</feature>
<feature type="transmembrane region" description="Helical" evidence="5">
    <location>
        <begin position="104"/>
        <end position="121"/>
    </location>
</feature>
<dbReference type="InterPro" id="IPR013525">
    <property type="entry name" value="ABC2_TM"/>
</dbReference>
<accession>G5JGE5</accession>
<keyword evidence="2 5" id="KW-0812">Transmembrane</keyword>
<dbReference type="InterPro" id="IPR000412">
    <property type="entry name" value="ABC_2_transport"/>
</dbReference>
<keyword evidence="8" id="KW-1185">Reference proteome</keyword>
<evidence type="ECO:0000256" key="1">
    <source>
        <dbReference type="ARBA" id="ARBA00004141"/>
    </source>
</evidence>
<dbReference type="GO" id="GO:0140359">
    <property type="term" value="F:ABC-type transporter activity"/>
    <property type="evidence" value="ECO:0007669"/>
    <property type="project" value="InterPro"/>
</dbReference>
<dbReference type="AlphaFoldDB" id="G5JGE5"/>
<name>G5JGE5_9STAP</name>
<reference evidence="7 8" key="1">
    <citation type="journal article" date="2012" name="BMC Genomics">
        <title>Comparative genomic analysis of the genus Staphylococcus including Staphylococcus aureus and its newly described sister species Staphylococcus simiae.</title>
        <authorList>
            <person name="Suzuki H."/>
            <person name="Lefebure T."/>
            <person name="Pavinski Bitar P."/>
            <person name="Stanhope M.J."/>
        </authorList>
    </citation>
    <scope>NUCLEOTIDE SEQUENCE [LARGE SCALE GENOMIC DNA]</scope>
    <source>
        <strain evidence="7 8">CCM 7213</strain>
    </source>
</reference>
<feature type="transmembrane region" description="Helical" evidence="5">
    <location>
        <begin position="133"/>
        <end position="152"/>
    </location>
</feature>
<comment type="caution">
    <text evidence="7">The sequence shown here is derived from an EMBL/GenBank/DDBJ whole genome shotgun (WGS) entry which is preliminary data.</text>
</comment>
<evidence type="ECO:0000256" key="5">
    <source>
        <dbReference type="SAM" id="Phobius"/>
    </source>
</evidence>
<comment type="subcellular location">
    <subcellularLocation>
        <location evidence="1">Membrane</location>
        <topology evidence="1">Multi-pass membrane protein</topology>
    </subcellularLocation>
</comment>
<protein>
    <submittedName>
        <fullName evidence="7">ABC transporter, permease protein</fullName>
    </submittedName>
</protein>
<evidence type="ECO:0000313" key="8">
    <source>
        <dbReference type="Proteomes" id="UP000005413"/>
    </source>
</evidence>
<evidence type="ECO:0000256" key="4">
    <source>
        <dbReference type="ARBA" id="ARBA00023136"/>
    </source>
</evidence>
<feature type="transmembrane region" description="Helical" evidence="5">
    <location>
        <begin position="52"/>
        <end position="74"/>
    </location>
</feature>
<dbReference type="PIRSF" id="PIRSF006648">
    <property type="entry name" value="DrrB"/>
    <property type="match status" value="1"/>
</dbReference>
<dbReference type="InterPro" id="IPR051784">
    <property type="entry name" value="Nod_factor_ABC_transporter"/>
</dbReference>
<dbReference type="Pfam" id="PF12698">
    <property type="entry name" value="ABC2_membrane_3"/>
    <property type="match status" value="1"/>
</dbReference>
<gene>
    <name evidence="7" type="ORF">SS7213T_02558</name>
</gene>
<sequence>MLLSYFLYEFKIMFRKKLTLMLSIIFPVFFYILFTSILDLPKTVEHHFYKDYMYSMTVYSLISFSLMTFPLDLIEEQNNGWFKKLMSTTFNSSNYYTAKMIKTTFQYLFAIVILFLVAHFYKEVNMTMSKWLLSGFLLWLGGSSFLSLGLIFAQFKDSQKVSSISNILTIGLAVLGGLWFPINTFPHWLQHIGKSLPSYHLKQLGISVTKNEGFQFQSFAILLLYSVVFIIITYFINKQKSVV</sequence>
<keyword evidence="3 5" id="KW-1133">Transmembrane helix</keyword>
<evidence type="ECO:0000313" key="7">
    <source>
        <dbReference type="EMBL" id="EHJ08742.1"/>
    </source>
</evidence>